<keyword evidence="4" id="KW-1185">Reference proteome</keyword>
<accession>A0A505DGR4</accession>
<proteinExistence type="inferred from homology"/>
<protein>
    <recommendedName>
        <fullName evidence="2">YCII-related domain-containing protein</fullName>
    </recommendedName>
</protein>
<dbReference type="PANTHER" id="PTHR35174">
    <property type="entry name" value="BLL7171 PROTEIN-RELATED"/>
    <property type="match status" value="1"/>
</dbReference>
<dbReference type="EMBL" id="VCHX02000304">
    <property type="protein sequence ID" value="TPQ17189.1"/>
    <property type="molecule type" value="Genomic_DNA"/>
</dbReference>
<evidence type="ECO:0000256" key="1">
    <source>
        <dbReference type="ARBA" id="ARBA00007689"/>
    </source>
</evidence>
<dbReference type="AlphaFoldDB" id="A0A505DGR4"/>
<evidence type="ECO:0000313" key="3">
    <source>
        <dbReference type="EMBL" id="TPQ17189.1"/>
    </source>
</evidence>
<dbReference type="RefSeq" id="WP_119105067.1">
    <property type="nucleotide sequence ID" value="NZ_QXMJ01000304.1"/>
</dbReference>
<comment type="caution">
    <text evidence="3">The sequence shown here is derived from an EMBL/GenBank/DDBJ whole genome shotgun (WGS) entry which is preliminary data.</text>
</comment>
<dbReference type="OrthoDB" id="668782at2"/>
<dbReference type="Gene3D" id="3.30.70.1060">
    <property type="entry name" value="Dimeric alpha+beta barrel"/>
    <property type="match status" value="1"/>
</dbReference>
<reference evidence="3 4" key="1">
    <citation type="submission" date="2019-06" db="EMBL/GenBank/DDBJ databases">
        <title>Streptomyces sporangiiformans sp. nov., a novel actinomycete isolated from soil in Mount Song.</title>
        <authorList>
            <person name="Han L."/>
        </authorList>
    </citation>
    <scope>NUCLEOTIDE SEQUENCE [LARGE SCALE GENOMIC DNA]</scope>
    <source>
        <strain evidence="3 4">NEAU-SSA 1</strain>
    </source>
</reference>
<sequence length="118" mass="12924">MKHYLLAMHQPVGDPPPPDVLDPIMRDLDTVREEMKAAGVWVFDGGLHGPDASTVVRLRDGEVLTTDGPYTEGKEHLGGFTVIKAPDLDAALAWARKQAEAVRLLPIEVRPFQGEAED</sequence>
<dbReference type="Pfam" id="PF03795">
    <property type="entry name" value="YCII"/>
    <property type="match status" value="1"/>
</dbReference>
<feature type="domain" description="YCII-related" evidence="2">
    <location>
        <begin position="5"/>
        <end position="98"/>
    </location>
</feature>
<organism evidence="3 4">
    <name type="scientific">Streptomyces sporangiiformans</name>
    <dbReference type="NCBI Taxonomy" id="2315329"/>
    <lineage>
        <taxon>Bacteria</taxon>
        <taxon>Bacillati</taxon>
        <taxon>Actinomycetota</taxon>
        <taxon>Actinomycetes</taxon>
        <taxon>Kitasatosporales</taxon>
        <taxon>Streptomycetaceae</taxon>
        <taxon>Streptomyces</taxon>
    </lineage>
</organism>
<dbReference type="PANTHER" id="PTHR35174:SF3">
    <property type="entry name" value="BLL7171 PROTEIN"/>
    <property type="match status" value="1"/>
</dbReference>
<dbReference type="Proteomes" id="UP000317378">
    <property type="component" value="Unassembled WGS sequence"/>
</dbReference>
<name>A0A505DGR4_9ACTN</name>
<gene>
    <name evidence="3" type="ORF">FGD71_037775</name>
</gene>
<dbReference type="SUPFAM" id="SSF54909">
    <property type="entry name" value="Dimeric alpha+beta barrel"/>
    <property type="match status" value="1"/>
</dbReference>
<comment type="similarity">
    <text evidence="1">Belongs to the YciI family.</text>
</comment>
<evidence type="ECO:0000313" key="4">
    <source>
        <dbReference type="Proteomes" id="UP000317378"/>
    </source>
</evidence>
<dbReference type="InterPro" id="IPR005545">
    <property type="entry name" value="YCII"/>
</dbReference>
<evidence type="ECO:0000259" key="2">
    <source>
        <dbReference type="Pfam" id="PF03795"/>
    </source>
</evidence>
<dbReference type="InterPro" id="IPR011008">
    <property type="entry name" value="Dimeric_a/b-barrel"/>
</dbReference>